<dbReference type="InterPro" id="IPR044929">
    <property type="entry name" value="DNA/RNA_non-sp_Endonuclease_sf"/>
</dbReference>
<keyword evidence="1" id="KW-0472">Membrane</keyword>
<feature type="transmembrane region" description="Helical" evidence="1">
    <location>
        <begin position="12"/>
        <end position="32"/>
    </location>
</feature>
<dbReference type="Proteomes" id="UP001597427">
    <property type="component" value="Unassembled WGS sequence"/>
</dbReference>
<proteinExistence type="predicted"/>
<dbReference type="EMBL" id="JBHUMO010000034">
    <property type="protein sequence ID" value="MFD2728804.1"/>
    <property type="molecule type" value="Genomic_DNA"/>
</dbReference>
<keyword evidence="3" id="KW-0255">Endonuclease</keyword>
<evidence type="ECO:0000259" key="2">
    <source>
        <dbReference type="Pfam" id="PF13930"/>
    </source>
</evidence>
<feature type="domain" description="Type VII secretion system protein EssD-like" evidence="2">
    <location>
        <begin position="94"/>
        <end position="220"/>
    </location>
</feature>
<keyword evidence="4" id="KW-1185">Reference proteome</keyword>
<protein>
    <submittedName>
        <fullName evidence="3">DNA/RNA non-specific endonuclease</fullName>
    </submittedName>
</protein>
<dbReference type="InterPro" id="IPR044927">
    <property type="entry name" value="Endonuclea_NS_2"/>
</dbReference>
<gene>
    <name evidence="3" type="ORF">ACFSR0_05110</name>
</gene>
<keyword evidence="1" id="KW-0812">Transmembrane</keyword>
<keyword evidence="1" id="KW-1133">Transmembrane helix</keyword>
<comment type="caution">
    <text evidence="3">The sequence shown here is derived from an EMBL/GenBank/DDBJ whole genome shotgun (WGS) entry which is preliminary data.</text>
</comment>
<evidence type="ECO:0000313" key="4">
    <source>
        <dbReference type="Proteomes" id="UP001597427"/>
    </source>
</evidence>
<dbReference type="Gene3D" id="3.40.570.10">
    <property type="entry name" value="Extracellular Endonuclease, subunit A"/>
    <property type="match status" value="1"/>
</dbReference>
<dbReference type="RefSeq" id="WP_379980566.1">
    <property type="nucleotide sequence ID" value="NZ_JBHUMO010000034.1"/>
</dbReference>
<sequence length="252" mass="28901">MKKKESTLNWKHVTYIGIGLLLVLFSSGKVAYDNWDIQDAVQVAEQIHATNNLTKNYQTLAELSDYDGQHQVVKINKNQPFFQQADLSLAQGGWQTFSNLDRLNRVGVANALLHRDLMPTEKRQSIASIYPTGWKQKKISKDEMLYNRSHLIGFQFTGENANLRNLFTGTKALNQDEMSGYENEIAHYIRKSNNHVRYRVTPYFKGDELVARGVEIEAQSVEDNDLRMNIFVYNVQPGYTIDYRTGSAVKTK</sequence>
<keyword evidence="3" id="KW-0540">Nuclease</keyword>
<name>A0ABW5TIZ3_9ENTE</name>
<keyword evidence="3" id="KW-0378">Hydrolase</keyword>
<evidence type="ECO:0000256" key="1">
    <source>
        <dbReference type="SAM" id="Phobius"/>
    </source>
</evidence>
<reference evidence="4" key="1">
    <citation type="journal article" date="2019" name="Int. J. Syst. Evol. Microbiol.">
        <title>The Global Catalogue of Microorganisms (GCM) 10K type strain sequencing project: providing services to taxonomists for standard genome sequencing and annotation.</title>
        <authorList>
            <consortium name="The Broad Institute Genomics Platform"/>
            <consortium name="The Broad Institute Genome Sequencing Center for Infectious Disease"/>
            <person name="Wu L."/>
            <person name="Ma J."/>
        </authorList>
    </citation>
    <scope>NUCLEOTIDE SEQUENCE [LARGE SCALE GENOMIC DNA]</scope>
    <source>
        <strain evidence="4">TISTR 932</strain>
    </source>
</reference>
<evidence type="ECO:0000313" key="3">
    <source>
        <dbReference type="EMBL" id="MFD2728804.1"/>
    </source>
</evidence>
<organism evidence="3 4">
    <name type="scientific">Enterococcus camelliae</name>
    <dbReference type="NCBI Taxonomy" id="453959"/>
    <lineage>
        <taxon>Bacteria</taxon>
        <taxon>Bacillati</taxon>
        <taxon>Bacillota</taxon>
        <taxon>Bacilli</taxon>
        <taxon>Lactobacillales</taxon>
        <taxon>Enterococcaceae</taxon>
        <taxon>Enterococcus</taxon>
    </lineage>
</organism>
<dbReference type="GO" id="GO:0004519">
    <property type="term" value="F:endonuclease activity"/>
    <property type="evidence" value="ECO:0007669"/>
    <property type="project" value="UniProtKB-KW"/>
</dbReference>
<dbReference type="Pfam" id="PF13930">
    <property type="entry name" value="Endonuclea_NS_2"/>
    <property type="match status" value="1"/>
</dbReference>
<accession>A0ABW5TIZ3</accession>